<organism evidence="2 3">
    <name type="scientific">Penaeus vannamei</name>
    <name type="common">Whiteleg shrimp</name>
    <name type="synonym">Litopenaeus vannamei</name>
    <dbReference type="NCBI Taxonomy" id="6689"/>
    <lineage>
        <taxon>Eukaryota</taxon>
        <taxon>Metazoa</taxon>
        <taxon>Ecdysozoa</taxon>
        <taxon>Arthropoda</taxon>
        <taxon>Crustacea</taxon>
        <taxon>Multicrustacea</taxon>
        <taxon>Malacostraca</taxon>
        <taxon>Eumalacostraca</taxon>
        <taxon>Eucarida</taxon>
        <taxon>Decapoda</taxon>
        <taxon>Dendrobranchiata</taxon>
        <taxon>Penaeoidea</taxon>
        <taxon>Penaeidae</taxon>
        <taxon>Penaeus</taxon>
    </lineage>
</organism>
<keyword evidence="3" id="KW-1185">Reference proteome</keyword>
<evidence type="ECO:0000256" key="1">
    <source>
        <dbReference type="SAM" id="SignalP"/>
    </source>
</evidence>
<name>A0A423T3S8_PENVA</name>
<dbReference type="OrthoDB" id="6334123at2759"/>
<evidence type="ECO:0000313" key="3">
    <source>
        <dbReference type="Proteomes" id="UP000283509"/>
    </source>
</evidence>
<dbReference type="EMBL" id="QCYY01002345">
    <property type="protein sequence ID" value="ROT71091.1"/>
    <property type="molecule type" value="Genomic_DNA"/>
</dbReference>
<reference evidence="2 3" key="2">
    <citation type="submission" date="2019-01" db="EMBL/GenBank/DDBJ databases">
        <title>The decoding of complex shrimp genome reveals the adaptation for benthos swimmer, frequently molting mechanism and breeding impact on genome.</title>
        <authorList>
            <person name="Sun Y."/>
            <person name="Gao Y."/>
            <person name="Yu Y."/>
        </authorList>
    </citation>
    <scope>NUCLEOTIDE SEQUENCE [LARGE SCALE GENOMIC DNA]</scope>
    <source>
        <tissue evidence="2">Muscle</tissue>
    </source>
</reference>
<sequence length="252" mass="27777">MKAAPAALSVVMGLFLAARRAGDEHDRTLKAMHDFARSVKPSAIRQFGMILLARGNDPLSVLPDPATATGNDAPLVDEYHPVWPHDGGNMAQNFSVAIEDLEKKRGEVGISGTSAGDLCDACHRSLESQPGGEYEIITSRMARLLEAGPSSLPLRAFYLFTYLLPCESCLLQISKTLRSILRSFGYSNLDIYIGYVEEGTKWHRQSRITRVPIADDGFRTRSLPPCTDPRLRGNTYLRKVKLDAPLACSRSR</sequence>
<evidence type="ECO:0000313" key="2">
    <source>
        <dbReference type="EMBL" id="ROT71091.1"/>
    </source>
</evidence>
<keyword evidence="1" id="KW-0732">Signal</keyword>
<proteinExistence type="predicted"/>
<evidence type="ECO:0008006" key="4">
    <source>
        <dbReference type="Google" id="ProtNLM"/>
    </source>
</evidence>
<comment type="caution">
    <text evidence="2">The sequence shown here is derived from an EMBL/GenBank/DDBJ whole genome shotgun (WGS) entry which is preliminary data.</text>
</comment>
<protein>
    <recommendedName>
        <fullName evidence="4">CMP/dCMP-type deaminase domain-containing protein</fullName>
    </recommendedName>
</protein>
<gene>
    <name evidence="2" type="ORF">C7M84_010610</name>
</gene>
<reference evidence="2 3" key="1">
    <citation type="submission" date="2018-04" db="EMBL/GenBank/DDBJ databases">
        <authorList>
            <person name="Zhang X."/>
            <person name="Yuan J."/>
            <person name="Li F."/>
            <person name="Xiang J."/>
        </authorList>
    </citation>
    <scope>NUCLEOTIDE SEQUENCE [LARGE SCALE GENOMIC DNA]</scope>
    <source>
        <tissue evidence="2">Muscle</tissue>
    </source>
</reference>
<feature type="chain" id="PRO_5019342592" description="CMP/dCMP-type deaminase domain-containing protein" evidence="1">
    <location>
        <begin position="23"/>
        <end position="252"/>
    </location>
</feature>
<dbReference type="Proteomes" id="UP000283509">
    <property type="component" value="Unassembled WGS sequence"/>
</dbReference>
<accession>A0A423T3S8</accession>
<dbReference type="AlphaFoldDB" id="A0A423T3S8"/>
<feature type="signal peptide" evidence="1">
    <location>
        <begin position="1"/>
        <end position="22"/>
    </location>
</feature>